<dbReference type="PANTHER" id="PTHR46018">
    <property type="entry name" value="ZINC PHOSPHODIESTERASE ELAC PROTEIN 1"/>
    <property type="match status" value="1"/>
</dbReference>
<dbReference type="AlphaFoldDB" id="A0A075GXW3"/>
<proteinExistence type="predicted"/>
<dbReference type="GO" id="GO:0042781">
    <property type="term" value="F:3'-tRNA processing endoribonuclease activity"/>
    <property type="evidence" value="ECO:0007669"/>
    <property type="project" value="TreeGrafter"/>
</dbReference>
<accession>A0A075GXW3</accession>
<dbReference type="InterPro" id="IPR036866">
    <property type="entry name" value="RibonucZ/Hydroxyglut_hydro"/>
</dbReference>
<dbReference type="PANTHER" id="PTHR46018:SF2">
    <property type="entry name" value="ZINC PHOSPHODIESTERASE ELAC PROTEIN 1"/>
    <property type="match status" value="1"/>
</dbReference>
<dbReference type="EMBL" id="KF900838">
    <property type="protein sequence ID" value="AIF08664.1"/>
    <property type="molecule type" value="Genomic_DNA"/>
</dbReference>
<sequence>MVEVRFLGSGNAFCPDGRMHSLVLLDEKILIDTPPTILPQLGKAGLSPSDINTILFTHWHGDHIFGFPFFILERKYISDRDGHNILDVHLHEGGDEKLKVLSEIAFPGSLTDVLENRVRFNHSKKGQVTGVSDWVFERFPVNHEPATEPHGYQLQHTSGLTIIHCGDSGPCDEIAKRSGGANIVIIEVGVPDGVPTDFHFKPSSLSELAQKNPSTIFLATHLYTTKDETISDLPENVIQVQDGDVFNCEIGGIITKSN</sequence>
<evidence type="ECO:0000313" key="1">
    <source>
        <dbReference type="EMBL" id="AIF08664.1"/>
    </source>
</evidence>
<protein>
    <submittedName>
        <fullName evidence="1">Beta-lactamase domain-containing protein</fullName>
    </submittedName>
</protein>
<name>A0A075GXW3_9EURY</name>
<reference evidence="1" key="1">
    <citation type="journal article" date="2014" name="Genome Biol. Evol.">
        <title>Pangenome evidence for extensive interdomain horizontal transfer affecting lineage core and shell genes in uncultured planktonic thaumarchaeota and euryarchaeota.</title>
        <authorList>
            <person name="Deschamps P."/>
            <person name="Zivanovic Y."/>
            <person name="Moreira D."/>
            <person name="Rodriguez-Valera F."/>
            <person name="Lopez-Garcia P."/>
        </authorList>
    </citation>
    <scope>NUCLEOTIDE SEQUENCE</scope>
</reference>
<organism evidence="1">
    <name type="scientific">uncultured marine group II/III euryarchaeote KM3_31_G09</name>
    <dbReference type="NCBI Taxonomy" id="1456432"/>
    <lineage>
        <taxon>Archaea</taxon>
        <taxon>Methanobacteriati</taxon>
        <taxon>Methanobacteriota</taxon>
        <taxon>environmental samples</taxon>
    </lineage>
</organism>
<dbReference type="Pfam" id="PF23023">
    <property type="entry name" value="Anti-Pycsar_Apyc1"/>
    <property type="match status" value="1"/>
</dbReference>
<dbReference type="SUPFAM" id="SSF56281">
    <property type="entry name" value="Metallo-hydrolase/oxidoreductase"/>
    <property type="match status" value="1"/>
</dbReference>
<dbReference type="Gene3D" id="3.60.15.10">
    <property type="entry name" value="Ribonuclease Z/Hydroxyacylglutathione hydrolase-like"/>
    <property type="match status" value="1"/>
</dbReference>